<dbReference type="AlphaFoldDB" id="A0A518BGC9"/>
<feature type="transmembrane region" description="Helical" evidence="2">
    <location>
        <begin position="182"/>
        <end position="202"/>
    </location>
</feature>
<protein>
    <submittedName>
        <fullName evidence="3">Uncharacterized protein</fullName>
    </submittedName>
</protein>
<dbReference type="KEGG" id="pbap:Pla133_10590"/>
<accession>A0A518BGC9</accession>
<evidence type="ECO:0000313" key="4">
    <source>
        <dbReference type="Proteomes" id="UP000316921"/>
    </source>
</evidence>
<evidence type="ECO:0000256" key="2">
    <source>
        <dbReference type="SAM" id="Phobius"/>
    </source>
</evidence>
<name>A0A518BGC9_9BACT</name>
<feature type="region of interest" description="Disordered" evidence="1">
    <location>
        <begin position="1"/>
        <end position="66"/>
    </location>
</feature>
<feature type="transmembrane region" description="Helical" evidence="2">
    <location>
        <begin position="241"/>
        <end position="259"/>
    </location>
</feature>
<evidence type="ECO:0000256" key="1">
    <source>
        <dbReference type="SAM" id="MobiDB-lite"/>
    </source>
</evidence>
<sequence length="617" mass="65806">MSAPETDLIPDERIEQALAPERPEPGDFAAGVRARIAERESAGASDCPPAFLSAPLEQAPSSNPDGRPLPTWLRRAAAILPPGVIDIALLGKLSPAVGGAAKTAPAWLWIAAPWAILLVAAASLAGAMRLTSTLSAANSAGLLRRGNRNLATRGPAAIFSALLFLAPFGLLLFAIFHSQWDLVGFVFLLLAVGVAAAALSLSRAGIADRTTVATVVRAGLGQFVGIAFMLPMMLQGHAGPLTTYGLPPLLVVSLVGIGLMGDRPMRRRARWAGPFMLLLAVAFPLLANYAIEVPFGRDVAELEQWVEDFDEPTSALMEWAALGHARETLGPERFDRLDTSRAAEAIQVLPPKRERLHPMTALGAWRCGLLNDEDLIDYRRTELLIRNDLRDGSVKSYLRDSDLLELVAMHADGSLTDERLAVFRAGVEDALPEPGTFGAVTKARIALDCAKVLGIGDFGERHRSRIHAILLAAWCSEGTSYAVPGGFGNIVQPDGADAPHLHPTTTATLEAVETMNRLGAPEGVDLSQVATYLRQQAVRPFIQEPLIGDVEAALALHLMGDAFALPGPSLTDRLRAESIFFAALLMAGLSLWVVWRAPKVASTEEGPLGASGRRTRA</sequence>
<keyword evidence="2" id="KW-0472">Membrane</keyword>
<dbReference type="Proteomes" id="UP000316921">
    <property type="component" value="Chromosome"/>
</dbReference>
<evidence type="ECO:0000313" key="3">
    <source>
        <dbReference type="EMBL" id="QDU65993.1"/>
    </source>
</evidence>
<keyword evidence="4" id="KW-1185">Reference proteome</keyword>
<feature type="transmembrane region" description="Helical" evidence="2">
    <location>
        <begin position="578"/>
        <end position="595"/>
    </location>
</feature>
<keyword evidence="2" id="KW-0812">Transmembrane</keyword>
<dbReference type="EMBL" id="CP036287">
    <property type="protein sequence ID" value="QDU65993.1"/>
    <property type="molecule type" value="Genomic_DNA"/>
</dbReference>
<reference evidence="3 4" key="1">
    <citation type="submission" date="2019-02" db="EMBL/GenBank/DDBJ databases">
        <title>Deep-cultivation of Planctomycetes and their phenomic and genomic characterization uncovers novel biology.</title>
        <authorList>
            <person name="Wiegand S."/>
            <person name="Jogler M."/>
            <person name="Boedeker C."/>
            <person name="Pinto D."/>
            <person name="Vollmers J."/>
            <person name="Rivas-Marin E."/>
            <person name="Kohn T."/>
            <person name="Peeters S.H."/>
            <person name="Heuer A."/>
            <person name="Rast P."/>
            <person name="Oberbeckmann S."/>
            <person name="Bunk B."/>
            <person name="Jeske O."/>
            <person name="Meyerdierks A."/>
            <person name="Storesund J.E."/>
            <person name="Kallscheuer N."/>
            <person name="Luecker S."/>
            <person name="Lage O.M."/>
            <person name="Pohl T."/>
            <person name="Merkel B.J."/>
            <person name="Hornburger P."/>
            <person name="Mueller R.-W."/>
            <person name="Bruemmer F."/>
            <person name="Labrenz M."/>
            <person name="Spormann A.M."/>
            <person name="Op den Camp H."/>
            <person name="Overmann J."/>
            <person name="Amann R."/>
            <person name="Jetten M.S.M."/>
            <person name="Mascher T."/>
            <person name="Medema M.H."/>
            <person name="Devos D.P."/>
            <person name="Kaster A.-K."/>
            <person name="Ovreas L."/>
            <person name="Rohde M."/>
            <person name="Galperin M.Y."/>
            <person name="Jogler C."/>
        </authorList>
    </citation>
    <scope>NUCLEOTIDE SEQUENCE [LARGE SCALE GENOMIC DNA]</scope>
    <source>
        <strain evidence="3 4">Pla133</strain>
    </source>
</reference>
<feature type="transmembrane region" description="Helical" evidence="2">
    <location>
        <begin position="214"/>
        <end position="235"/>
    </location>
</feature>
<keyword evidence="2" id="KW-1133">Transmembrane helix</keyword>
<dbReference type="RefSeq" id="WP_145063139.1">
    <property type="nucleotide sequence ID" value="NZ_CP036287.1"/>
</dbReference>
<feature type="transmembrane region" description="Helical" evidence="2">
    <location>
        <begin position="271"/>
        <end position="291"/>
    </location>
</feature>
<feature type="transmembrane region" description="Helical" evidence="2">
    <location>
        <begin position="106"/>
        <end position="127"/>
    </location>
</feature>
<gene>
    <name evidence="3" type="ORF">Pla133_10590</name>
</gene>
<feature type="compositionally biased region" description="Basic and acidic residues" evidence="1">
    <location>
        <begin position="10"/>
        <end position="25"/>
    </location>
</feature>
<organism evidence="3 4">
    <name type="scientific">Engelhardtia mirabilis</name>
    <dbReference type="NCBI Taxonomy" id="2528011"/>
    <lineage>
        <taxon>Bacteria</taxon>
        <taxon>Pseudomonadati</taxon>
        <taxon>Planctomycetota</taxon>
        <taxon>Planctomycetia</taxon>
        <taxon>Planctomycetia incertae sedis</taxon>
        <taxon>Engelhardtia</taxon>
    </lineage>
</organism>
<proteinExistence type="predicted"/>
<feature type="transmembrane region" description="Helical" evidence="2">
    <location>
        <begin position="154"/>
        <end position="176"/>
    </location>
</feature>